<dbReference type="GeneID" id="119745455"/>
<evidence type="ECO:0000256" key="2">
    <source>
        <dbReference type="ARBA" id="ARBA00008661"/>
    </source>
</evidence>
<evidence type="ECO:0000256" key="6">
    <source>
        <dbReference type="ARBA" id="ARBA00022968"/>
    </source>
</evidence>
<feature type="compositionally biased region" description="Polar residues" evidence="11">
    <location>
        <begin position="617"/>
        <end position="631"/>
    </location>
</feature>
<evidence type="ECO:0000256" key="8">
    <source>
        <dbReference type="ARBA" id="ARBA00023034"/>
    </source>
</evidence>
<dbReference type="Gene3D" id="3.90.550.50">
    <property type="match status" value="1"/>
</dbReference>
<feature type="compositionally biased region" description="Polar residues" evidence="11">
    <location>
        <begin position="326"/>
        <end position="341"/>
    </location>
</feature>
<comment type="similarity">
    <text evidence="2">Belongs to the glycosyltransferase 31 family.</text>
</comment>
<dbReference type="PANTHER" id="PTHR11214">
    <property type="entry name" value="BETA-1,3-N-ACETYLGLUCOSAMINYLTRANSFERASE"/>
    <property type="match status" value="1"/>
</dbReference>
<reference evidence="13" key="1">
    <citation type="submission" date="2022-11" db="UniProtKB">
        <authorList>
            <consortium name="EnsemblMetazoa"/>
        </authorList>
    </citation>
    <scope>IDENTIFICATION</scope>
</reference>
<keyword evidence="14" id="KW-1185">Reference proteome</keyword>
<dbReference type="Proteomes" id="UP000887568">
    <property type="component" value="Unplaced"/>
</dbReference>
<feature type="compositionally biased region" description="Polar residues" evidence="11">
    <location>
        <begin position="595"/>
        <end position="606"/>
    </location>
</feature>
<feature type="transmembrane region" description="Helical" evidence="12">
    <location>
        <begin position="7"/>
        <end position="26"/>
    </location>
</feature>
<feature type="compositionally biased region" description="Basic and acidic residues" evidence="11">
    <location>
        <begin position="89"/>
        <end position="102"/>
    </location>
</feature>
<feature type="compositionally biased region" description="Polar residues" evidence="11">
    <location>
        <begin position="572"/>
        <end position="582"/>
    </location>
</feature>
<keyword evidence="5 12" id="KW-0812">Transmembrane</keyword>
<feature type="compositionally biased region" description="Basic and acidic residues" evidence="11">
    <location>
        <begin position="353"/>
        <end position="404"/>
    </location>
</feature>
<keyword evidence="10" id="KW-0325">Glycoprotein</keyword>
<dbReference type="InterPro" id="IPR002659">
    <property type="entry name" value="Glyco_trans_31"/>
</dbReference>
<feature type="compositionally biased region" description="Polar residues" evidence="11">
    <location>
        <begin position="544"/>
        <end position="566"/>
    </location>
</feature>
<evidence type="ECO:0000256" key="7">
    <source>
        <dbReference type="ARBA" id="ARBA00022989"/>
    </source>
</evidence>
<feature type="compositionally biased region" description="Basic and acidic residues" evidence="11">
    <location>
        <begin position="240"/>
        <end position="271"/>
    </location>
</feature>
<evidence type="ECO:0000256" key="4">
    <source>
        <dbReference type="ARBA" id="ARBA00022679"/>
    </source>
</evidence>
<keyword evidence="8" id="KW-0333">Golgi apparatus</keyword>
<dbReference type="RefSeq" id="XP_038077737.1">
    <property type="nucleotide sequence ID" value="XM_038221809.1"/>
</dbReference>
<keyword evidence="9 12" id="KW-0472">Membrane</keyword>
<keyword evidence="3" id="KW-0328">Glycosyltransferase</keyword>
<feature type="compositionally biased region" description="Basic and acidic residues" evidence="11">
    <location>
        <begin position="109"/>
        <end position="133"/>
    </location>
</feature>
<dbReference type="Pfam" id="PF01762">
    <property type="entry name" value="Galactosyl_T"/>
    <property type="match status" value="1"/>
</dbReference>
<dbReference type="GO" id="GO:0016758">
    <property type="term" value="F:hexosyltransferase activity"/>
    <property type="evidence" value="ECO:0007669"/>
    <property type="project" value="InterPro"/>
</dbReference>
<evidence type="ECO:0000256" key="9">
    <source>
        <dbReference type="ARBA" id="ARBA00023136"/>
    </source>
</evidence>
<proteinExistence type="inferred from homology"/>
<dbReference type="GO" id="GO:0000139">
    <property type="term" value="C:Golgi membrane"/>
    <property type="evidence" value="ECO:0007669"/>
    <property type="project" value="UniProtKB-SubCell"/>
</dbReference>
<protein>
    <submittedName>
        <fullName evidence="13">Uncharacterized protein</fullName>
    </submittedName>
</protein>
<dbReference type="FunFam" id="3.90.550.50:FF:000001">
    <property type="entry name" value="Hexosyltransferase"/>
    <property type="match status" value="1"/>
</dbReference>
<feature type="compositionally biased region" description="Basic and acidic residues" evidence="11">
    <location>
        <begin position="437"/>
        <end position="454"/>
    </location>
</feature>
<evidence type="ECO:0000313" key="13">
    <source>
        <dbReference type="EnsemblMetazoa" id="XP_038077737.1"/>
    </source>
</evidence>
<evidence type="ECO:0000256" key="5">
    <source>
        <dbReference type="ARBA" id="ARBA00022692"/>
    </source>
</evidence>
<feature type="compositionally biased region" description="Basic and acidic residues" evidence="11">
    <location>
        <begin position="207"/>
        <end position="223"/>
    </location>
</feature>
<accession>A0A914BQH1</accession>
<evidence type="ECO:0000256" key="3">
    <source>
        <dbReference type="ARBA" id="ARBA00022676"/>
    </source>
</evidence>
<comment type="subcellular location">
    <subcellularLocation>
        <location evidence="1">Golgi apparatus membrane</location>
        <topology evidence="1">Single-pass type II membrane protein</topology>
    </subcellularLocation>
</comment>
<evidence type="ECO:0000256" key="10">
    <source>
        <dbReference type="ARBA" id="ARBA00023180"/>
    </source>
</evidence>
<keyword evidence="4" id="KW-0808">Transferase</keyword>
<evidence type="ECO:0000256" key="12">
    <source>
        <dbReference type="SAM" id="Phobius"/>
    </source>
</evidence>
<evidence type="ECO:0000256" key="1">
    <source>
        <dbReference type="ARBA" id="ARBA00004323"/>
    </source>
</evidence>
<sequence>MGNKFKVFLLMVISGVASTLSYIYIFENANQGPRHFQGFLRKPMRTAGIRYPIANMNTLDAETMHKFLQKIYSHGDKNRTESSSSNYPKRRDTDGYGEESDKPLPLPDSSKDLEANWTERDHGSAEGYKKASEEAVPSLVGRTINKVDGNRTASGSTSEKENTKENRTSSLTQKDRDEKDMYKITNNVTKTADEYVEGGDKVLPPAGKDDTEADTAKESEEKPGAVAGNRNESNKLTLSAEREDTVKTAGTKVREDSDPKLAEGPQKEGDRPPSSPVGLQPNKGADDTDKKLTAGKKWDNPKVPGKEHYANGSEMSGNPKPVADGKNQTNKAISPPDNTESIADVGGNWQKTNESKKRDPPKSESQIHQDKTAKAGGKLPDEPKNSGARKQWDKPPVKWDKTKPGDGQLTRQRPFSEGAGKQWNKPVASPVGLQKGKIKDGSGKWNPGDKRPAEMKGGVKWTAGQGGSKNTDTGKPLSGDPKPVAENGEKTGKRAASPAQGDKSKSSWILKWKDPKLADRIKDKAKPAPVQGKWDKSGLGKATVQDSKTVQGTGNQSGKPATTVKQGDQVGTGKSNGNQKSMAGNEGDKQEHWNWNKNGNSSSPVSANKAGGGRSNPPLTVGNTKSVSKNGTVDKGGNPMITHDFNLVLNEPMACKKADGVNKAVFLLVLVVTTHEKSDVRQTIRETWARPGEVMGKTIVVLFMLGQSTNSTLREIVQKESDQYHDILMEDFVESYKNLTLKTMMGMRWAGEYCPQAAYVMKTDDDMYVNRENLARLLASPTTPTKRFMTGHVFEAMPPIRESTKKNYMPVEMYGEQKYPPYCAGAAYVMSGDLPALVFNMATLSPKYIHIEDVLVGICLRKVGIKPVHNSGFRHNAMPFIPYSFCEYRNVITMHGATISDMMSIWNGQNVHQSNETCNQKN</sequence>
<feature type="region of interest" description="Disordered" evidence="11">
    <location>
        <begin position="72"/>
        <end position="638"/>
    </location>
</feature>
<dbReference type="EnsemblMetazoa" id="XM_038221809.1">
    <property type="protein sequence ID" value="XP_038077737.1"/>
    <property type="gene ID" value="LOC119745455"/>
</dbReference>
<feature type="compositionally biased region" description="Basic and acidic residues" evidence="11">
    <location>
        <begin position="511"/>
        <end position="526"/>
    </location>
</feature>
<name>A0A914BQH1_PATMI</name>
<keyword evidence="6" id="KW-0735">Signal-anchor</keyword>
<dbReference type="OrthoDB" id="5512589at2759"/>
<dbReference type="GO" id="GO:0006493">
    <property type="term" value="P:protein O-linked glycosylation"/>
    <property type="evidence" value="ECO:0007669"/>
    <property type="project" value="TreeGrafter"/>
</dbReference>
<keyword evidence="7 12" id="KW-1133">Transmembrane helix</keyword>
<dbReference type="PANTHER" id="PTHR11214:SF314">
    <property type="entry name" value="HEXOSYLTRANSFERASE"/>
    <property type="match status" value="1"/>
</dbReference>
<dbReference type="AlphaFoldDB" id="A0A914BQH1"/>
<evidence type="ECO:0000313" key="14">
    <source>
        <dbReference type="Proteomes" id="UP000887568"/>
    </source>
</evidence>
<evidence type="ECO:0000256" key="11">
    <source>
        <dbReference type="SAM" id="MobiDB-lite"/>
    </source>
</evidence>
<organism evidence="13 14">
    <name type="scientific">Patiria miniata</name>
    <name type="common">Bat star</name>
    <name type="synonym">Asterina miniata</name>
    <dbReference type="NCBI Taxonomy" id="46514"/>
    <lineage>
        <taxon>Eukaryota</taxon>
        <taxon>Metazoa</taxon>
        <taxon>Echinodermata</taxon>
        <taxon>Eleutherozoa</taxon>
        <taxon>Asterozoa</taxon>
        <taxon>Asteroidea</taxon>
        <taxon>Valvatacea</taxon>
        <taxon>Valvatida</taxon>
        <taxon>Asterinidae</taxon>
        <taxon>Patiria</taxon>
    </lineage>
</organism>
<feature type="compositionally biased region" description="Basic and acidic residues" evidence="11">
    <location>
        <begin position="284"/>
        <end position="309"/>
    </location>
</feature>
<feature type="compositionally biased region" description="Basic and acidic residues" evidence="11">
    <location>
        <begin position="158"/>
        <end position="182"/>
    </location>
</feature>